<keyword evidence="1" id="KW-0175">Coiled coil</keyword>
<accession>A0A816XY18</accession>
<organism evidence="2">
    <name type="scientific">Brassica napus</name>
    <name type="common">Rape</name>
    <dbReference type="NCBI Taxonomy" id="3708"/>
    <lineage>
        <taxon>Eukaryota</taxon>
        <taxon>Viridiplantae</taxon>
        <taxon>Streptophyta</taxon>
        <taxon>Embryophyta</taxon>
        <taxon>Tracheophyta</taxon>
        <taxon>Spermatophyta</taxon>
        <taxon>Magnoliopsida</taxon>
        <taxon>eudicotyledons</taxon>
        <taxon>Gunneridae</taxon>
        <taxon>Pentapetalae</taxon>
        <taxon>rosids</taxon>
        <taxon>malvids</taxon>
        <taxon>Brassicales</taxon>
        <taxon>Brassicaceae</taxon>
        <taxon>Brassiceae</taxon>
        <taxon>Brassica</taxon>
    </lineage>
</organism>
<dbReference type="AlphaFoldDB" id="A0A816XY18"/>
<dbReference type="Proteomes" id="UP001295469">
    <property type="component" value="Chromosome A01"/>
</dbReference>
<evidence type="ECO:0000313" key="2">
    <source>
        <dbReference type="EMBL" id="CAF2152140.1"/>
    </source>
</evidence>
<feature type="coiled-coil region" evidence="1">
    <location>
        <begin position="1"/>
        <end position="60"/>
    </location>
</feature>
<gene>
    <name evidence="2" type="ORF">DARMORV10_A01P26620.1</name>
</gene>
<protein>
    <submittedName>
        <fullName evidence="2">(rape) hypothetical protein</fullName>
    </submittedName>
</protein>
<name>A0A816XY18_BRANA</name>
<dbReference type="EMBL" id="HG994355">
    <property type="protein sequence ID" value="CAF2152140.1"/>
    <property type="molecule type" value="Genomic_DNA"/>
</dbReference>
<proteinExistence type="predicted"/>
<sequence>MEAANAEMVAANAEMVAVNAEMEAAISKMEAAKAEMEAAISKMEAAKVEMEAANASMEGNTLLMRTFINMLKIIICDCVVPSVLLENMTLCRVNNFPRPTDPMDPLKSDNQISDDYIIDDIQKMIDAKTPPVNVMIPTSDGDFEEIVSKLKKHGHTFLLAYNDDRNAEGDLPSQVLVSLADQSWGWRTFLGLVGIKVMREEIGLGEKSCETSRIMEITKLKMKEKRLRNYESESEFLKKERWRENKSLFFEHQRE</sequence>
<reference evidence="2" key="1">
    <citation type="submission" date="2021-01" db="EMBL/GenBank/DDBJ databases">
        <authorList>
            <consortium name="Genoscope - CEA"/>
            <person name="William W."/>
        </authorList>
    </citation>
    <scope>NUCLEOTIDE SEQUENCE</scope>
</reference>
<evidence type="ECO:0000256" key="1">
    <source>
        <dbReference type="SAM" id="Coils"/>
    </source>
</evidence>